<dbReference type="Proteomes" id="UP001642464">
    <property type="component" value="Unassembled WGS sequence"/>
</dbReference>
<organism evidence="3 4">
    <name type="scientific">Durusdinium trenchii</name>
    <dbReference type="NCBI Taxonomy" id="1381693"/>
    <lineage>
        <taxon>Eukaryota</taxon>
        <taxon>Sar</taxon>
        <taxon>Alveolata</taxon>
        <taxon>Dinophyceae</taxon>
        <taxon>Suessiales</taxon>
        <taxon>Symbiodiniaceae</taxon>
        <taxon>Durusdinium</taxon>
    </lineage>
</organism>
<comment type="caution">
    <text evidence="3">The sequence shown here is derived from an EMBL/GenBank/DDBJ whole genome shotgun (WGS) entry which is preliminary data.</text>
</comment>
<keyword evidence="1" id="KW-0175">Coiled coil</keyword>
<feature type="region of interest" description="Disordered" evidence="2">
    <location>
        <begin position="331"/>
        <end position="355"/>
    </location>
</feature>
<protein>
    <submittedName>
        <fullName evidence="3">Uncharacterized protein</fullName>
    </submittedName>
</protein>
<feature type="region of interest" description="Disordered" evidence="2">
    <location>
        <begin position="238"/>
        <end position="267"/>
    </location>
</feature>
<sequence length="419" mass="45723">MSCYNQPKMEAWQKHWPAFKAKCVDMTELRKETALALIHAAKDGSLNVALQETVFASKEAELEELRQQARATLLQGARDGSLQDALLNSKEEASVEAVRLQARDALLRSAKDGSLAAALQTQASIEDQLKVEDLRIQARDALLRASMSGALDQVLSQGKSPKKSQQAASATELPHFKFKPSVGSWLVKKPHQVPKPWYYENVAVVEAEDEKVVKNLQAVIAEKDGEIAALKAKLRETSLDAPPPLPSQAQSPPPLPPKAVQGAEQSMKATPASLTNFRQYYADHVHSVGSDAMEKLYSKFPSQPKPAPKAPVTGSSGTKFALRPSVGTWLAPAPKRAAPTGSASSATPAKPKTPFALKPSVGTWLSFKTTDERPKSSSILERTHSKLLAMEREDLIKGYEKEIKKRDQEIDALKHTMKA</sequence>
<accession>A0ABP0QDP1</accession>
<reference evidence="3 4" key="1">
    <citation type="submission" date="2024-02" db="EMBL/GenBank/DDBJ databases">
        <authorList>
            <person name="Chen Y."/>
            <person name="Shah S."/>
            <person name="Dougan E. K."/>
            <person name="Thang M."/>
            <person name="Chan C."/>
        </authorList>
    </citation>
    <scope>NUCLEOTIDE SEQUENCE [LARGE SCALE GENOMIC DNA]</scope>
</reference>
<dbReference type="EMBL" id="CAXAMM010039396">
    <property type="protein sequence ID" value="CAK9086133.1"/>
    <property type="molecule type" value="Genomic_DNA"/>
</dbReference>
<name>A0ABP0QDP1_9DINO</name>
<proteinExistence type="predicted"/>
<evidence type="ECO:0000313" key="4">
    <source>
        <dbReference type="Proteomes" id="UP001642464"/>
    </source>
</evidence>
<evidence type="ECO:0000256" key="2">
    <source>
        <dbReference type="SAM" id="MobiDB-lite"/>
    </source>
</evidence>
<keyword evidence="4" id="KW-1185">Reference proteome</keyword>
<feature type="compositionally biased region" description="Pro residues" evidence="2">
    <location>
        <begin position="241"/>
        <end position="257"/>
    </location>
</feature>
<gene>
    <name evidence="3" type="ORF">SCF082_LOCUS40759</name>
</gene>
<feature type="compositionally biased region" description="Low complexity" evidence="2">
    <location>
        <begin position="337"/>
        <end position="354"/>
    </location>
</feature>
<feature type="coiled-coil region" evidence="1">
    <location>
        <begin position="48"/>
        <end position="75"/>
    </location>
</feature>
<feature type="region of interest" description="Disordered" evidence="2">
    <location>
        <begin position="299"/>
        <end position="318"/>
    </location>
</feature>
<evidence type="ECO:0000313" key="3">
    <source>
        <dbReference type="EMBL" id="CAK9086133.1"/>
    </source>
</evidence>
<evidence type="ECO:0000256" key="1">
    <source>
        <dbReference type="SAM" id="Coils"/>
    </source>
</evidence>